<accession>A0A327L3K5</accession>
<proteinExistence type="predicted"/>
<dbReference type="InterPro" id="IPR016181">
    <property type="entry name" value="Acyl_CoA_acyltransferase"/>
</dbReference>
<name>A0A327L3K5_9BRAD</name>
<dbReference type="PANTHER" id="PTHR43305">
    <property type="entry name" value="FAMILY N-ACETYLTRANSFERASE, PUTATIVE (AFU_ORTHOLOGUE AFUA_2G01380)-RELATED"/>
    <property type="match status" value="1"/>
</dbReference>
<evidence type="ECO:0000313" key="3">
    <source>
        <dbReference type="Proteomes" id="UP000249130"/>
    </source>
</evidence>
<protein>
    <recommendedName>
        <fullName evidence="1">N-acetyltransferase domain-containing protein</fullName>
    </recommendedName>
</protein>
<dbReference type="PROSITE" id="PS51186">
    <property type="entry name" value="GNAT"/>
    <property type="match status" value="1"/>
</dbReference>
<dbReference type="CDD" id="cd04301">
    <property type="entry name" value="NAT_SF"/>
    <property type="match status" value="1"/>
</dbReference>
<evidence type="ECO:0000313" key="2">
    <source>
        <dbReference type="EMBL" id="RAI44072.1"/>
    </source>
</evidence>
<dbReference type="InterPro" id="IPR052777">
    <property type="entry name" value="Acetyltransferase_Enz"/>
</dbReference>
<dbReference type="PANTHER" id="PTHR43305:SF1">
    <property type="entry name" value="FAMILY N-ACETYLTRANSFERASE, PUTATIVE (AFU_ORTHOLOGUE AFUA_2G01380)-RELATED"/>
    <property type="match status" value="1"/>
</dbReference>
<dbReference type="SUPFAM" id="SSF55729">
    <property type="entry name" value="Acyl-CoA N-acyltransferases (Nat)"/>
    <property type="match status" value="1"/>
</dbReference>
<dbReference type="OrthoDB" id="2436196at2"/>
<dbReference type="Pfam" id="PF00583">
    <property type="entry name" value="Acetyltransf_1"/>
    <property type="match status" value="1"/>
</dbReference>
<dbReference type="AlphaFoldDB" id="A0A327L3K5"/>
<comment type="caution">
    <text evidence="2">The sequence shown here is derived from an EMBL/GenBank/DDBJ whole genome shotgun (WGS) entry which is preliminary data.</text>
</comment>
<dbReference type="RefSeq" id="WP_111419103.1">
    <property type="nucleotide sequence ID" value="NZ_NPEX01000059.1"/>
</dbReference>
<dbReference type="Proteomes" id="UP000249130">
    <property type="component" value="Unassembled WGS sequence"/>
</dbReference>
<sequence>MREVPQRLAVGEARWPEDRALVERLFRDYVAWAGGDLGNENIEREAARLPGRYARPHGCVLIAHAGPDPVGVAAYRRRRTGVCELRRLFVRPVFRGLHIAEVLLDGLLESAVEAGYRAMAIEVGDRMTIARELYQRAGFAPDRRRAPTRPGLIALRRSLVASTPAARSSEVVEG</sequence>
<dbReference type="GO" id="GO:0016747">
    <property type="term" value="F:acyltransferase activity, transferring groups other than amino-acyl groups"/>
    <property type="evidence" value="ECO:0007669"/>
    <property type="project" value="InterPro"/>
</dbReference>
<gene>
    <name evidence="2" type="ORF">CH341_11100</name>
</gene>
<keyword evidence="3" id="KW-1185">Reference proteome</keyword>
<evidence type="ECO:0000259" key="1">
    <source>
        <dbReference type="PROSITE" id="PS51186"/>
    </source>
</evidence>
<reference evidence="2 3" key="1">
    <citation type="submission" date="2017-07" db="EMBL/GenBank/DDBJ databases">
        <title>Draft Genome Sequences of Select Purple Nonsulfur Bacteria.</title>
        <authorList>
            <person name="Lasarre B."/>
            <person name="Mckinlay J.B."/>
        </authorList>
    </citation>
    <scope>NUCLEOTIDE SEQUENCE [LARGE SCALE GENOMIC DNA]</scope>
    <source>
        <strain evidence="2 3">DSM 5909</strain>
    </source>
</reference>
<organism evidence="2 3">
    <name type="scientific">Rhodoplanes roseus</name>
    <dbReference type="NCBI Taxonomy" id="29409"/>
    <lineage>
        <taxon>Bacteria</taxon>
        <taxon>Pseudomonadati</taxon>
        <taxon>Pseudomonadota</taxon>
        <taxon>Alphaproteobacteria</taxon>
        <taxon>Hyphomicrobiales</taxon>
        <taxon>Nitrobacteraceae</taxon>
        <taxon>Rhodoplanes</taxon>
    </lineage>
</organism>
<feature type="domain" description="N-acetyltransferase" evidence="1">
    <location>
        <begin position="8"/>
        <end position="160"/>
    </location>
</feature>
<dbReference type="InterPro" id="IPR000182">
    <property type="entry name" value="GNAT_dom"/>
</dbReference>
<dbReference type="EMBL" id="NPEX01000059">
    <property type="protein sequence ID" value="RAI44072.1"/>
    <property type="molecule type" value="Genomic_DNA"/>
</dbReference>
<dbReference type="Gene3D" id="3.40.630.30">
    <property type="match status" value="1"/>
</dbReference>